<dbReference type="GO" id="GO:0006338">
    <property type="term" value="P:chromatin remodeling"/>
    <property type="evidence" value="ECO:0007669"/>
    <property type="project" value="InterPro"/>
</dbReference>
<evidence type="ECO:0000256" key="2">
    <source>
        <dbReference type="ARBA" id="ARBA00006918"/>
    </source>
</evidence>
<accession>A0A6A6UZX7</accession>
<evidence type="ECO:0000256" key="1">
    <source>
        <dbReference type="ARBA" id="ARBA00004123"/>
    </source>
</evidence>
<feature type="region of interest" description="Disordered" evidence="8">
    <location>
        <begin position="197"/>
        <end position="218"/>
    </location>
</feature>
<evidence type="ECO:0000259" key="9">
    <source>
        <dbReference type="Pfam" id="PF16282"/>
    </source>
</evidence>
<feature type="region of interest" description="Disordered" evidence="8">
    <location>
        <begin position="354"/>
        <end position="423"/>
    </location>
</feature>
<comment type="similarity">
    <text evidence="2">Belongs to the SWC4 family.</text>
</comment>
<feature type="compositionally biased region" description="Low complexity" evidence="8">
    <location>
        <begin position="197"/>
        <end position="211"/>
    </location>
</feature>
<feature type="compositionally biased region" description="Basic and acidic residues" evidence="8">
    <location>
        <begin position="522"/>
        <end position="534"/>
    </location>
</feature>
<keyword evidence="11" id="KW-1185">Reference proteome</keyword>
<feature type="region of interest" description="Disordered" evidence="8">
    <location>
        <begin position="522"/>
        <end position="564"/>
    </location>
</feature>
<sequence length="564" mass="63134">MATGRDVRDMLGLAEGAVSKPTAQPKRAAPPKPTAPVRRPQGVAREVAALYGERAPPVAIFEDTKGYRAKRTLGPAKKWVQERFTNGARSDGLVLRHWRRRDEWEVDVRKMKGEEGREINVDVKEEEKEADMPVVPRREFAKYNVEVDVPTFTDEEYEAHLRSESWSREETDYLLQLVKDYSYRWAVIWDRYDFKPSQSSSTQEEQATTDEVALRSLPFQQPTPRTIEDLKSRLYTISAKLMSLRLREMDSEQYQLYTLLSCFDPVTERNRKHLAAALMNRTLDEVKEEEFLLTELQRINMSALRLDAERAELRARLETPVVNTQAAAGINSFTSSAALHQLLTQLFHQERNKKRVPGANGPGQPNRLSISTGVDASGAGTPTQTMPPHLNSARRQSSISHAPGGGGASTPSSTSHLPNAPPRLLSTIDQARFNVSQHERLTSGVSFGTDRLLKMRQAKSNVQTQKIATSLQELGVPELIPVPTQKVAEVFEGLVGKVGRLLDVRKVREKEEGERRILEGMRKVRVGGAEKGEGEGEDGGEGGKRKRSESLGGREEEGVKKVRV</sequence>
<keyword evidence="6" id="KW-0804">Transcription</keyword>
<dbReference type="InterPro" id="IPR027109">
    <property type="entry name" value="Swc4/Dmap1"/>
</dbReference>
<evidence type="ECO:0000256" key="5">
    <source>
        <dbReference type="ARBA" id="ARBA00023015"/>
    </source>
</evidence>
<dbReference type="EMBL" id="MU006607">
    <property type="protein sequence ID" value="KAF2742527.1"/>
    <property type="molecule type" value="Genomic_DNA"/>
</dbReference>
<feature type="compositionally biased region" description="Basic and acidic residues" evidence="8">
    <location>
        <begin position="548"/>
        <end position="564"/>
    </location>
</feature>
<keyword evidence="4" id="KW-0156">Chromatin regulator</keyword>
<protein>
    <recommendedName>
        <fullName evidence="3">SWR1-complex protein 4</fullName>
    </recommendedName>
</protein>
<evidence type="ECO:0000256" key="7">
    <source>
        <dbReference type="ARBA" id="ARBA00023242"/>
    </source>
</evidence>
<evidence type="ECO:0000256" key="4">
    <source>
        <dbReference type="ARBA" id="ARBA00022853"/>
    </source>
</evidence>
<evidence type="ECO:0000313" key="11">
    <source>
        <dbReference type="Proteomes" id="UP000799440"/>
    </source>
</evidence>
<evidence type="ECO:0000256" key="8">
    <source>
        <dbReference type="SAM" id="MobiDB-lite"/>
    </source>
</evidence>
<reference evidence="10" key="1">
    <citation type="journal article" date="2020" name="Stud. Mycol.">
        <title>101 Dothideomycetes genomes: a test case for predicting lifestyles and emergence of pathogens.</title>
        <authorList>
            <person name="Haridas S."/>
            <person name="Albert R."/>
            <person name="Binder M."/>
            <person name="Bloem J."/>
            <person name="Labutti K."/>
            <person name="Salamov A."/>
            <person name="Andreopoulos B."/>
            <person name="Baker S."/>
            <person name="Barry K."/>
            <person name="Bills G."/>
            <person name="Bluhm B."/>
            <person name="Cannon C."/>
            <person name="Castanera R."/>
            <person name="Culley D."/>
            <person name="Daum C."/>
            <person name="Ezra D."/>
            <person name="Gonzalez J."/>
            <person name="Henrissat B."/>
            <person name="Kuo A."/>
            <person name="Liang C."/>
            <person name="Lipzen A."/>
            <person name="Lutzoni F."/>
            <person name="Magnuson J."/>
            <person name="Mondo S."/>
            <person name="Nolan M."/>
            <person name="Ohm R."/>
            <person name="Pangilinan J."/>
            <person name="Park H.-J."/>
            <person name="Ramirez L."/>
            <person name="Alfaro M."/>
            <person name="Sun H."/>
            <person name="Tritt A."/>
            <person name="Yoshinaga Y."/>
            <person name="Zwiers L.-H."/>
            <person name="Turgeon B."/>
            <person name="Goodwin S."/>
            <person name="Spatafora J."/>
            <person name="Crous P."/>
            <person name="Grigoriev I."/>
        </authorList>
    </citation>
    <scope>NUCLEOTIDE SEQUENCE</scope>
    <source>
        <strain evidence="10">CBS 119925</strain>
    </source>
</reference>
<dbReference type="PANTHER" id="PTHR12855:SF10">
    <property type="entry name" value="DNA METHYLTRANSFERASE 1-ASSOCIATED PROTEIN 1"/>
    <property type="match status" value="1"/>
</dbReference>
<keyword evidence="7" id="KW-0539">Nucleus</keyword>
<dbReference type="GO" id="GO:0000122">
    <property type="term" value="P:negative regulation of transcription by RNA polymerase II"/>
    <property type="evidence" value="ECO:0007669"/>
    <property type="project" value="TreeGrafter"/>
</dbReference>
<feature type="compositionally biased region" description="Polar residues" evidence="8">
    <location>
        <begin position="366"/>
        <end position="386"/>
    </location>
</feature>
<evidence type="ECO:0000256" key="6">
    <source>
        <dbReference type="ARBA" id="ARBA00023163"/>
    </source>
</evidence>
<evidence type="ECO:0000256" key="3">
    <source>
        <dbReference type="ARBA" id="ARBA00019132"/>
    </source>
</evidence>
<dbReference type="GO" id="GO:0003714">
    <property type="term" value="F:transcription corepressor activity"/>
    <property type="evidence" value="ECO:0007669"/>
    <property type="project" value="TreeGrafter"/>
</dbReference>
<evidence type="ECO:0000313" key="10">
    <source>
        <dbReference type="EMBL" id="KAF2742527.1"/>
    </source>
</evidence>
<dbReference type="OrthoDB" id="19740at2759"/>
<dbReference type="GO" id="GO:0006281">
    <property type="term" value="P:DNA repair"/>
    <property type="evidence" value="ECO:0007669"/>
    <property type="project" value="InterPro"/>
</dbReference>
<dbReference type="Proteomes" id="UP000799440">
    <property type="component" value="Unassembled WGS sequence"/>
</dbReference>
<organism evidence="10 11">
    <name type="scientific">Sporormia fimetaria CBS 119925</name>
    <dbReference type="NCBI Taxonomy" id="1340428"/>
    <lineage>
        <taxon>Eukaryota</taxon>
        <taxon>Fungi</taxon>
        <taxon>Dikarya</taxon>
        <taxon>Ascomycota</taxon>
        <taxon>Pezizomycotina</taxon>
        <taxon>Dothideomycetes</taxon>
        <taxon>Pleosporomycetidae</taxon>
        <taxon>Pleosporales</taxon>
        <taxon>Sporormiaceae</taxon>
        <taxon>Sporormia</taxon>
    </lineage>
</organism>
<dbReference type="GO" id="GO:0035267">
    <property type="term" value="C:NuA4 histone acetyltransferase complex"/>
    <property type="evidence" value="ECO:0007669"/>
    <property type="project" value="InterPro"/>
</dbReference>
<dbReference type="AlphaFoldDB" id="A0A6A6UZX7"/>
<name>A0A6A6UZX7_9PLEO</name>
<keyword evidence="5" id="KW-0805">Transcription regulation</keyword>
<comment type="subcellular location">
    <subcellularLocation>
        <location evidence="1">Nucleus</location>
    </subcellularLocation>
</comment>
<gene>
    <name evidence="10" type="ORF">M011DRAFT_452972</name>
</gene>
<feature type="domain" description="DAMP1 SANT/Myb-like" evidence="9">
    <location>
        <begin position="139"/>
        <end position="242"/>
    </location>
</feature>
<proteinExistence type="inferred from homology"/>
<dbReference type="GO" id="GO:0000812">
    <property type="term" value="C:Swr1 complex"/>
    <property type="evidence" value="ECO:0007669"/>
    <property type="project" value="TreeGrafter"/>
</dbReference>
<feature type="region of interest" description="Disordered" evidence="8">
    <location>
        <begin position="1"/>
        <end position="41"/>
    </location>
</feature>
<dbReference type="Gene3D" id="1.10.10.60">
    <property type="entry name" value="Homeodomain-like"/>
    <property type="match status" value="1"/>
</dbReference>
<dbReference type="Pfam" id="PF16282">
    <property type="entry name" value="SANT_DAMP1_like"/>
    <property type="match status" value="1"/>
</dbReference>
<dbReference type="PANTHER" id="PTHR12855">
    <property type="entry name" value="DNA METHYLTRANSFERASE 1-ASSOCIATED PROTEIN 1 FAMILY MEMBER"/>
    <property type="match status" value="1"/>
</dbReference>
<dbReference type="InterPro" id="IPR032563">
    <property type="entry name" value="DAMP1_SANT-like"/>
</dbReference>